<dbReference type="InterPro" id="IPR006058">
    <property type="entry name" value="2Fe2S_fd_BS"/>
</dbReference>
<evidence type="ECO:0000256" key="5">
    <source>
        <dbReference type="ARBA" id="ARBA00023004"/>
    </source>
</evidence>
<evidence type="ECO:0000256" key="1">
    <source>
        <dbReference type="ARBA" id="ARBA00022448"/>
    </source>
</evidence>
<keyword evidence="3" id="KW-0479">Metal-binding</keyword>
<dbReference type="InterPro" id="IPR017927">
    <property type="entry name" value="FAD-bd_FR_type"/>
</dbReference>
<keyword evidence="10" id="KW-1185">Reference proteome</keyword>
<keyword evidence="4" id="KW-0274">FAD</keyword>
<organism evidence="9 10">
    <name type="scientific">Paraconexibacter antarcticus</name>
    <dbReference type="NCBI Taxonomy" id="2949664"/>
    <lineage>
        <taxon>Bacteria</taxon>
        <taxon>Bacillati</taxon>
        <taxon>Actinomycetota</taxon>
        <taxon>Thermoleophilia</taxon>
        <taxon>Solirubrobacterales</taxon>
        <taxon>Paraconexibacteraceae</taxon>
        <taxon>Paraconexibacter</taxon>
    </lineage>
</organism>
<evidence type="ECO:0000259" key="7">
    <source>
        <dbReference type="PROSITE" id="PS51085"/>
    </source>
</evidence>
<evidence type="ECO:0000256" key="4">
    <source>
        <dbReference type="ARBA" id="ARBA00022827"/>
    </source>
</evidence>
<dbReference type="PROSITE" id="PS51384">
    <property type="entry name" value="FAD_FR"/>
    <property type="match status" value="1"/>
</dbReference>
<keyword evidence="1" id="KW-0813">Transport</keyword>
<dbReference type="PROSITE" id="PS00197">
    <property type="entry name" value="2FE2S_FER_1"/>
    <property type="match status" value="1"/>
</dbReference>
<dbReference type="CDD" id="cd00207">
    <property type="entry name" value="fer2"/>
    <property type="match status" value="1"/>
</dbReference>
<dbReference type="InterPro" id="IPR036010">
    <property type="entry name" value="2Fe-2S_ferredoxin-like_sf"/>
</dbReference>
<gene>
    <name evidence="9" type="ORF">NBH00_21785</name>
</gene>
<dbReference type="SUPFAM" id="SSF63380">
    <property type="entry name" value="Riboflavin synthase domain-like"/>
    <property type="match status" value="1"/>
</dbReference>
<evidence type="ECO:0000313" key="10">
    <source>
        <dbReference type="Proteomes" id="UP001056035"/>
    </source>
</evidence>
<dbReference type="SUPFAM" id="SSF52343">
    <property type="entry name" value="Ferredoxin reductase-like, C-terminal NADP-linked domain"/>
    <property type="match status" value="1"/>
</dbReference>
<dbReference type="Pfam" id="PF00970">
    <property type="entry name" value="FAD_binding_6"/>
    <property type="match status" value="1"/>
</dbReference>
<reference evidence="9 10" key="1">
    <citation type="submission" date="2022-06" db="EMBL/GenBank/DDBJ databases">
        <title>Paraconexibacter antarcticus.</title>
        <authorList>
            <person name="Kim C.S."/>
        </authorList>
    </citation>
    <scope>NUCLEOTIDE SEQUENCE [LARGE SCALE GENOMIC DNA]</scope>
    <source>
        <strain evidence="9 10">02-257</strain>
    </source>
</reference>
<evidence type="ECO:0000256" key="3">
    <source>
        <dbReference type="ARBA" id="ARBA00022714"/>
    </source>
</evidence>
<dbReference type="Gene3D" id="3.10.20.30">
    <property type="match status" value="1"/>
</dbReference>
<name>A0ABY5DSM6_9ACTN</name>
<keyword evidence="5" id="KW-0408">Iron</keyword>
<keyword evidence="6" id="KW-0411">Iron-sulfur</keyword>
<dbReference type="PROSITE" id="PS51085">
    <property type="entry name" value="2FE2S_FER_2"/>
    <property type="match status" value="1"/>
</dbReference>
<evidence type="ECO:0000256" key="2">
    <source>
        <dbReference type="ARBA" id="ARBA00022630"/>
    </source>
</evidence>
<sequence>MPRILLEPIGEEIDCDEDETILDASFRQGFSLVHGCREGQCSACKCYLLEGDVSLKSYSTFALSESEEEQGYTLLCRAMPDDEEVTVELLHYDPENYRSDFDIRDGSATVEVIRDLTHDISQVVLRVDEPIDFEFNPGHYIDIHIPGSEDERRSFSMANLPGDGSIELMIKRYPGGRLSGMLDDGSLKVGDPLAFTGPYGAFRLRQNDRPVLMIAGGSGMAPQVALLRQMVRDGIDRPVRFFYGARQRRDLFHLEEIEALGTQLPDFRFTAVLSDPAEDDAWDGEGGFVHEAVTRFLDSGEIGEDVEAYLCGPPPMVDAATEMLIDGRSLDDGQIHFDKFTTSVAAGDQEEAT</sequence>
<dbReference type="PRINTS" id="PR00371">
    <property type="entry name" value="FPNCR"/>
</dbReference>
<keyword evidence="3" id="KW-0001">2Fe-2S</keyword>
<feature type="domain" description="FAD-binding FR-type" evidence="8">
    <location>
        <begin position="103"/>
        <end position="205"/>
    </location>
</feature>
<feature type="domain" description="2Fe-2S ferredoxin-type" evidence="7">
    <location>
        <begin position="2"/>
        <end position="93"/>
    </location>
</feature>
<protein>
    <submittedName>
        <fullName evidence="9">2Fe-2S iron-sulfur cluster binding domain-containing protein</fullName>
    </submittedName>
</protein>
<evidence type="ECO:0000259" key="8">
    <source>
        <dbReference type="PROSITE" id="PS51384"/>
    </source>
</evidence>
<dbReference type="Gene3D" id="3.40.50.80">
    <property type="entry name" value="Nucleotide-binding domain of ferredoxin-NADP reductase (FNR) module"/>
    <property type="match status" value="1"/>
</dbReference>
<dbReference type="PANTHER" id="PTHR43644">
    <property type="entry name" value="NA(+)-TRANSLOCATING NADH-QUINONE REDUCTASE SUBUNIT"/>
    <property type="match status" value="1"/>
</dbReference>
<dbReference type="Pfam" id="PF00175">
    <property type="entry name" value="NAD_binding_1"/>
    <property type="match status" value="1"/>
</dbReference>
<dbReference type="Proteomes" id="UP001056035">
    <property type="component" value="Chromosome"/>
</dbReference>
<dbReference type="InterPro" id="IPR008333">
    <property type="entry name" value="Cbr1-like_FAD-bd_dom"/>
</dbReference>
<dbReference type="InterPro" id="IPR012675">
    <property type="entry name" value="Beta-grasp_dom_sf"/>
</dbReference>
<dbReference type="PANTHER" id="PTHR43644:SF1">
    <property type="entry name" value="NAD(P)H-FLAVIN REDUCTASE"/>
    <property type="match status" value="1"/>
</dbReference>
<dbReference type="SUPFAM" id="SSF54292">
    <property type="entry name" value="2Fe-2S ferredoxin-like"/>
    <property type="match status" value="1"/>
</dbReference>
<dbReference type="InterPro" id="IPR001433">
    <property type="entry name" value="OxRdtase_FAD/NAD-bd"/>
</dbReference>
<evidence type="ECO:0000256" key="6">
    <source>
        <dbReference type="ARBA" id="ARBA00023014"/>
    </source>
</evidence>
<dbReference type="InterPro" id="IPR017938">
    <property type="entry name" value="Riboflavin_synthase-like_b-brl"/>
</dbReference>
<evidence type="ECO:0000313" key="9">
    <source>
        <dbReference type="EMBL" id="UTI63961.1"/>
    </source>
</evidence>
<dbReference type="Gene3D" id="2.40.30.10">
    <property type="entry name" value="Translation factors"/>
    <property type="match status" value="1"/>
</dbReference>
<dbReference type="PRINTS" id="PR00410">
    <property type="entry name" value="PHEHYDRXLASE"/>
</dbReference>
<dbReference type="Pfam" id="PF00111">
    <property type="entry name" value="Fer2"/>
    <property type="match status" value="1"/>
</dbReference>
<accession>A0ABY5DSM6</accession>
<dbReference type="InterPro" id="IPR001709">
    <property type="entry name" value="Flavoprot_Pyr_Nucl_cyt_Rdtase"/>
</dbReference>
<keyword evidence="2" id="KW-0285">Flavoprotein</keyword>
<dbReference type="EMBL" id="CP098502">
    <property type="protein sequence ID" value="UTI63961.1"/>
    <property type="molecule type" value="Genomic_DNA"/>
</dbReference>
<dbReference type="InterPro" id="IPR001041">
    <property type="entry name" value="2Fe-2S_ferredoxin-type"/>
</dbReference>
<dbReference type="InterPro" id="IPR039261">
    <property type="entry name" value="FNR_nucleotide-bd"/>
</dbReference>
<dbReference type="RefSeq" id="WP_254570677.1">
    <property type="nucleotide sequence ID" value="NZ_CP098502.1"/>
</dbReference>
<proteinExistence type="predicted"/>